<evidence type="ECO:0000256" key="1">
    <source>
        <dbReference type="SAM" id="Phobius"/>
    </source>
</evidence>
<name>A0A509EE12_9HYPH</name>
<dbReference type="PANTHER" id="PTHR40033:SF1">
    <property type="entry name" value="CITRATE-SODIUM SYMPORTER"/>
    <property type="match status" value="1"/>
</dbReference>
<dbReference type="PIRSF" id="PIRSF005348">
    <property type="entry name" value="YxkH"/>
    <property type="match status" value="1"/>
</dbReference>
<feature type="transmembrane region" description="Helical" evidence="1">
    <location>
        <begin position="127"/>
        <end position="149"/>
    </location>
</feature>
<proteinExistence type="predicted"/>
<feature type="transmembrane region" description="Helical" evidence="1">
    <location>
        <begin position="284"/>
        <end position="305"/>
    </location>
</feature>
<feature type="transmembrane region" description="Helical" evidence="1">
    <location>
        <begin position="39"/>
        <end position="59"/>
    </location>
</feature>
<keyword evidence="3" id="KW-1185">Reference proteome</keyword>
<feature type="transmembrane region" description="Helical" evidence="1">
    <location>
        <begin position="191"/>
        <end position="217"/>
    </location>
</feature>
<feature type="transmembrane region" description="Helical" evidence="1">
    <location>
        <begin position="229"/>
        <end position="250"/>
    </location>
</feature>
<dbReference type="Pfam" id="PF03390">
    <property type="entry name" value="2HCT"/>
    <property type="match status" value="1"/>
</dbReference>
<gene>
    <name evidence="2" type="primary">cimH</name>
    <name evidence="2" type="ORF">MET9862_03157</name>
</gene>
<dbReference type="Proteomes" id="UP000410984">
    <property type="component" value="Unassembled WGS sequence"/>
</dbReference>
<feature type="transmembrane region" description="Helical" evidence="1">
    <location>
        <begin position="161"/>
        <end position="184"/>
    </location>
</feature>
<dbReference type="PANTHER" id="PTHR40033">
    <property type="entry name" value="NA(+)-MALATE SYMPORTER"/>
    <property type="match status" value="1"/>
</dbReference>
<evidence type="ECO:0000313" key="3">
    <source>
        <dbReference type="Proteomes" id="UP000410984"/>
    </source>
</evidence>
<feature type="transmembrane region" description="Helical" evidence="1">
    <location>
        <begin position="440"/>
        <end position="460"/>
    </location>
</feature>
<feature type="transmembrane region" description="Helical" evidence="1">
    <location>
        <begin position="342"/>
        <end position="364"/>
    </location>
</feature>
<protein>
    <submittedName>
        <fullName evidence="2">Citrate/malate transporter</fullName>
    </submittedName>
</protein>
<feature type="transmembrane region" description="Helical" evidence="1">
    <location>
        <begin position="370"/>
        <end position="396"/>
    </location>
</feature>
<dbReference type="AlphaFoldDB" id="A0A509EE12"/>
<feature type="transmembrane region" description="Helical" evidence="1">
    <location>
        <begin position="311"/>
        <end position="330"/>
    </location>
</feature>
<sequence>MHADTAGPIPLDAPGAVPRTTETARKPFWPEGWWRLMDVKIGIIPIPVYLILCALLTILTFEGEIKADAPTMIAVLVLGGFTCAEIGKRLPVLRAIGAGAIFATFIPSALAYYGLIPPQIQKSIVDFTKFTNFLYLYIAAIIVGSILGMDRQVLIRGFLKIFVPLAVGSVAAGCVGTLVGMALGLGAYKTFFFIVVPIMAGGVGEGAIPLSIGYASILGIPQGELFAQVLPPVMLGSLTAILFSGTLNYVGKRMPHLTGNGRLQPGEHDDMDTKSESVKSETGGAMDVSTIAAAGLTAVTLYLLGVMLHHVVGLPAPVAMLFLAVLAKLTQAVSPHLQAGGFVVYKFVQVGMTYPLLFAIGVALTPWDKLMAAFTLVNLIVIVSTVFTLMATGFLVGRRMGMYPIETAIVNACHSGQGGTGDVAILTAADRMQLMPFAQIATRIGGAITVTGVLIFLSRLV</sequence>
<dbReference type="GO" id="GO:0008514">
    <property type="term" value="F:organic anion transmembrane transporter activity"/>
    <property type="evidence" value="ECO:0007669"/>
    <property type="project" value="InterPro"/>
</dbReference>
<keyword evidence="1" id="KW-0812">Transmembrane</keyword>
<keyword evidence="1" id="KW-1133">Transmembrane helix</keyword>
<dbReference type="GO" id="GO:0016020">
    <property type="term" value="C:membrane"/>
    <property type="evidence" value="ECO:0007669"/>
    <property type="project" value="InterPro"/>
</dbReference>
<evidence type="ECO:0000313" key="2">
    <source>
        <dbReference type="EMBL" id="VUD72557.1"/>
    </source>
</evidence>
<reference evidence="2 3" key="1">
    <citation type="submission" date="2019-06" db="EMBL/GenBank/DDBJ databases">
        <authorList>
            <person name="Rodrigo-Torres L."/>
            <person name="Arahal R. D."/>
            <person name="Lucena T."/>
        </authorList>
    </citation>
    <scope>NUCLEOTIDE SEQUENCE [LARGE SCALE GENOMIC DNA]</scope>
    <source>
        <strain evidence="2 3">SB0023/3</strain>
    </source>
</reference>
<feature type="transmembrane region" description="Helical" evidence="1">
    <location>
        <begin position="93"/>
        <end position="115"/>
    </location>
</feature>
<dbReference type="InterPro" id="IPR004679">
    <property type="entry name" value="2-OHcarboxylate_transport"/>
</dbReference>
<dbReference type="OrthoDB" id="8584824at2"/>
<accession>A0A509EE12</accession>
<keyword evidence="1" id="KW-0472">Membrane</keyword>
<organism evidence="2 3">
    <name type="scientific">Methylobacterium symbioticum</name>
    <dbReference type="NCBI Taxonomy" id="2584084"/>
    <lineage>
        <taxon>Bacteria</taxon>
        <taxon>Pseudomonadati</taxon>
        <taxon>Pseudomonadota</taxon>
        <taxon>Alphaproteobacteria</taxon>
        <taxon>Hyphomicrobiales</taxon>
        <taxon>Methylobacteriaceae</taxon>
        <taxon>Methylobacterium</taxon>
    </lineage>
</organism>
<dbReference type="EMBL" id="CABFPH010000044">
    <property type="protein sequence ID" value="VUD72557.1"/>
    <property type="molecule type" value="Genomic_DNA"/>
</dbReference>